<feature type="region of interest" description="Disordered" evidence="1">
    <location>
        <begin position="324"/>
        <end position="365"/>
    </location>
</feature>
<dbReference type="VEuPathDB" id="CryptoDB:Cvel_15953"/>
<feature type="compositionally biased region" description="Basic and acidic residues" evidence="1">
    <location>
        <begin position="327"/>
        <end position="341"/>
    </location>
</feature>
<dbReference type="EMBL" id="CDMZ01000229">
    <property type="protein sequence ID" value="CEM09742.1"/>
    <property type="molecule type" value="Genomic_DNA"/>
</dbReference>
<feature type="region of interest" description="Disordered" evidence="1">
    <location>
        <begin position="182"/>
        <end position="202"/>
    </location>
</feature>
<protein>
    <submittedName>
        <fullName evidence="2">Uncharacterized protein</fullName>
    </submittedName>
</protein>
<gene>
    <name evidence="2" type="ORF">Cvel_15953</name>
</gene>
<feature type="compositionally biased region" description="Low complexity" evidence="1">
    <location>
        <begin position="350"/>
        <end position="365"/>
    </location>
</feature>
<evidence type="ECO:0000313" key="2">
    <source>
        <dbReference type="EMBL" id="CEM09742.1"/>
    </source>
</evidence>
<feature type="compositionally biased region" description="Low complexity" evidence="1">
    <location>
        <begin position="278"/>
        <end position="293"/>
    </location>
</feature>
<accession>A0A0G4F9V2</accession>
<proteinExistence type="predicted"/>
<dbReference type="AlphaFoldDB" id="A0A0G4F9V2"/>
<sequence>MSTCPTAYSDSARSPAFPFQPLTGVADAPMPYFPGGTEQSTIPMKDRKVVTKNTFITIEFHPQEQRRQTGIQRLQSEPAMPVSFGVGEDGKKELIDASSTTNNQQQGSEETSDPVGSAYLADLRSIGSLRHKQGCCPEKRCYWHFSKQGCSRGWFCDHCHYCKPVSKTAHDKGFKKAKEAVKEKRRREQLPAPARPPYHFNNSRYPPFPAANRWGETAPHFNRGGNTAYGHLPFAMALNDVHRQNGLYPQQQQLRQAPANFSGVRVLPRPGKLSGEIESATPTPSHETTPSPAGMKKTLVTPRKLSSSMQRGALPVCVESAAASTHAESDGEGEHEMERSCRSGGATFRSPALSAAPGGVSASPSPSLLPVPVPAPQMTAFDRLVKGLQMGGF</sequence>
<feature type="region of interest" description="Disordered" evidence="1">
    <location>
        <begin position="97"/>
        <end position="116"/>
    </location>
</feature>
<evidence type="ECO:0000256" key="1">
    <source>
        <dbReference type="SAM" id="MobiDB-lite"/>
    </source>
</evidence>
<organism evidence="2">
    <name type="scientific">Chromera velia CCMP2878</name>
    <dbReference type="NCBI Taxonomy" id="1169474"/>
    <lineage>
        <taxon>Eukaryota</taxon>
        <taxon>Sar</taxon>
        <taxon>Alveolata</taxon>
        <taxon>Colpodellida</taxon>
        <taxon>Chromeraceae</taxon>
        <taxon>Chromera</taxon>
    </lineage>
</organism>
<feature type="region of interest" description="Disordered" evidence="1">
    <location>
        <begin position="269"/>
        <end position="297"/>
    </location>
</feature>
<name>A0A0G4F9V2_9ALVE</name>
<feature type="compositionally biased region" description="Polar residues" evidence="1">
    <location>
        <begin position="97"/>
        <end position="109"/>
    </location>
</feature>
<reference evidence="2" key="1">
    <citation type="submission" date="2014-11" db="EMBL/GenBank/DDBJ databases">
        <authorList>
            <person name="Otto D Thomas"/>
            <person name="Naeem Raeece"/>
        </authorList>
    </citation>
    <scope>NUCLEOTIDE SEQUENCE</scope>
</reference>